<protein>
    <recommendedName>
        <fullName evidence="1">ZSWIM1/3 RNaseH-like domain-containing protein</fullName>
    </recommendedName>
</protein>
<dbReference type="EMBL" id="QXFV01008279">
    <property type="protein sequence ID" value="KAE8956979.1"/>
    <property type="molecule type" value="Genomic_DNA"/>
</dbReference>
<feature type="non-terminal residue" evidence="2">
    <location>
        <position position="1"/>
    </location>
</feature>
<dbReference type="AlphaFoldDB" id="A0A6A3GHN7"/>
<gene>
    <name evidence="2" type="ORF">PR001_g31544</name>
</gene>
<dbReference type="PANTHER" id="PTHR31569:SF4">
    <property type="entry name" value="SWIM-TYPE DOMAIN-CONTAINING PROTEIN"/>
    <property type="match status" value="1"/>
</dbReference>
<feature type="domain" description="ZSWIM1/3 RNaseH-like" evidence="1">
    <location>
        <begin position="245"/>
        <end position="313"/>
    </location>
</feature>
<comment type="caution">
    <text evidence="2">The sequence shown here is derived from an EMBL/GenBank/DDBJ whole genome shotgun (WGS) entry which is preliminary data.</text>
</comment>
<dbReference type="InterPro" id="IPR048324">
    <property type="entry name" value="ZSWIM1-3_RNaseH-like"/>
</dbReference>
<evidence type="ECO:0000313" key="2">
    <source>
        <dbReference type="EMBL" id="KAE8956979.1"/>
    </source>
</evidence>
<dbReference type="InterPro" id="IPR052579">
    <property type="entry name" value="Zinc_finger_SWIM"/>
</dbReference>
<name>A0A6A3GHN7_9STRA</name>
<dbReference type="PANTHER" id="PTHR31569">
    <property type="entry name" value="SWIM-TYPE DOMAIN-CONTAINING PROTEIN"/>
    <property type="match status" value="1"/>
</dbReference>
<reference evidence="2 3" key="1">
    <citation type="submission" date="2018-09" db="EMBL/GenBank/DDBJ databases">
        <title>Genomic investigation of the strawberry pathogen Phytophthora fragariae indicates pathogenicity is determined by transcriptional variation in three key races.</title>
        <authorList>
            <person name="Adams T.M."/>
            <person name="Armitage A.D."/>
            <person name="Sobczyk M.K."/>
            <person name="Bates H.J."/>
            <person name="Dunwell J.M."/>
            <person name="Nellist C.F."/>
            <person name="Harrison R.J."/>
        </authorList>
    </citation>
    <scope>NUCLEOTIDE SEQUENCE [LARGE SCALE GENOMIC DNA]</scope>
    <source>
        <strain evidence="2 3">SCRP249</strain>
    </source>
</reference>
<dbReference type="Proteomes" id="UP000429607">
    <property type="component" value="Unassembled WGS sequence"/>
</dbReference>
<accession>A0A6A3GHN7</accession>
<evidence type="ECO:0000313" key="3">
    <source>
        <dbReference type="Proteomes" id="UP000429607"/>
    </source>
</evidence>
<dbReference type="Pfam" id="PF21056">
    <property type="entry name" value="ZSWIM1-3_RNaseH-like"/>
    <property type="match status" value="1"/>
</dbReference>
<proteinExistence type="predicted"/>
<evidence type="ECO:0000259" key="1">
    <source>
        <dbReference type="Pfam" id="PF21056"/>
    </source>
</evidence>
<sequence>ESMDDSEPELQVPQETWVAPSPDVEWHESWDDFTEYFTQYQEQTHQIFRQRTSTSVLKRNREITSRAARGGGCLQVDENTEGTDRNEVQTDRLIPEAFKNFWVKFVCTHGWSRKSRGKGIRKSYFEKSTGCKANVKACVCWKEGEGVNGFMVRVTGFDVSHNHNVSKAIYENHASIRRVDDPAVLSFVDELQAAGSKPKLIMQFVRKKTGKNVALRDIHNMVAKMRERRRGGATVEERLETVLRSFCKTRGNRASVYVDDAKTAHTITLQTRQMRRWFKAFPEVLLIDATHNTNESRYKLFSFMVNDVYGHVQLSS</sequence>
<organism evidence="2 3">
    <name type="scientific">Phytophthora rubi</name>
    <dbReference type="NCBI Taxonomy" id="129364"/>
    <lineage>
        <taxon>Eukaryota</taxon>
        <taxon>Sar</taxon>
        <taxon>Stramenopiles</taxon>
        <taxon>Oomycota</taxon>
        <taxon>Peronosporomycetes</taxon>
        <taxon>Peronosporales</taxon>
        <taxon>Peronosporaceae</taxon>
        <taxon>Phytophthora</taxon>
    </lineage>
</organism>